<keyword evidence="3" id="KW-1185">Reference proteome</keyword>
<dbReference type="OrthoDB" id="2018313at2759"/>
<keyword evidence="1" id="KW-1133">Transmembrane helix</keyword>
<dbReference type="STRING" id="29760.D7T073"/>
<protein>
    <submittedName>
        <fullName evidence="2">Uncharacterized protein</fullName>
    </submittedName>
</protein>
<dbReference type="HOGENOM" id="CLU_2927296_0_0_1"/>
<evidence type="ECO:0000313" key="2">
    <source>
        <dbReference type="EMBL" id="CBI23902.3"/>
    </source>
</evidence>
<keyword evidence="1" id="KW-0472">Membrane</keyword>
<reference evidence="3" key="1">
    <citation type="journal article" date="2007" name="Nature">
        <title>The grapevine genome sequence suggests ancestral hexaploidization in major angiosperm phyla.</title>
        <authorList>
            <consortium name="The French-Italian Public Consortium for Grapevine Genome Characterization."/>
            <person name="Jaillon O."/>
            <person name="Aury J.-M."/>
            <person name="Noel B."/>
            <person name="Policriti A."/>
            <person name="Clepet C."/>
            <person name="Casagrande A."/>
            <person name="Choisne N."/>
            <person name="Aubourg S."/>
            <person name="Vitulo N."/>
            <person name="Jubin C."/>
            <person name="Vezzi A."/>
            <person name="Legeai F."/>
            <person name="Hugueney P."/>
            <person name="Dasilva C."/>
            <person name="Horner D."/>
            <person name="Mica E."/>
            <person name="Jublot D."/>
            <person name="Poulain J."/>
            <person name="Bruyere C."/>
            <person name="Billault A."/>
            <person name="Segurens B."/>
            <person name="Gouyvenoux M."/>
            <person name="Ugarte E."/>
            <person name="Cattonaro F."/>
            <person name="Anthouard V."/>
            <person name="Vico V."/>
            <person name="Del Fabbro C."/>
            <person name="Alaux M."/>
            <person name="Di Gaspero G."/>
            <person name="Dumas V."/>
            <person name="Felice N."/>
            <person name="Paillard S."/>
            <person name="Juman I."/>
            <person name="Moroldo M."/>
            <person name="Scalabrin S."/>
            <person name="Canaguier A."/>
            <person name="Le Clainche I."/>
            <person name="Malacrida G."/>
            <person name="Durand E."/>
            <person name="Pesole G."/>
            <person name="Laucou V."/>
            <person name="Chatelet P."/>
            <person name="Merdinoglu D."/>
            <person name="Delledonne M."/>
            <person name="Pezzotti M."/>
            <person name="Lecharny A."/>
            <person name="Scarpelli C."/>
            <person name="Artiguenave F."/>
            <person name="Pe M.E."/>
            <person name="Valle G."/>
            <person name="Morgante M."/>
            <person name="Caboche M."/>
            <person name="Adam-Blondon A.-F."/>
            <person name="Weissenbach J."/>
            <person name="Quetier F."/>
            <person name="Wincker P."/>
        </authorList>
    </citation>
    <scope>NUCLEOTIDE SEQUENCE [LARGE SCALE GENOMIC DNA]</scope>
    <source>
        <strain evidence="3">cv. Pinot noir / PN40024</strain>
    </source>
</reference>
<name>D7T073_VITVI</name>
<organism evidence="2 3">
    <name type="scientific">Vitis vinifera</name>
    <name type="common">Grape</name>
    <dbReference type="NCBI Taxonomy" id="29760"/>
    <lineage>
        <taxon>Eukaryota</taxon>
        <taxon>Viridiplantae</taxon>
        <taxon>Streptophyta</taxon>
        <taxon>Embryophyta</taxon>
        <taxon>Tracheophyta</taxon>
        <taxon>Spermatophyta</taxon>
        <taxon>Magnoliopsida</taxon>
        <taxon>eudicotyledons</taxon>
        <taxon>Gunneridae</taxon>
        <taxon>Pentapetalae</taxon>
        <taxon>rosids</taxon>
        <taxon>Vitales</taxon>
        <taxon>Vitaceae</taxon>
        <taxon>Viteae</taxon>
        <taxon>Vitis</taxon>
    </lineage>
</organism>
<evidence type="ECO:0000256" key="1">
    <source>
        <dbReference type="SAM" id="Phobius"/>
    </source>
</evidence>
<sequence>MLTIIDVFMFFPFLRHVFFIIFYFLCSDGFFFSVKEVSLLDQGGKGKQSIYELEQEISLLS</sequence>
<keyword evidence="1" id="KW-0812">Transmembrane</keyword>
<proteinExistence type="predicted"/>
<feature type="transmembrane region" description="Helical" evidence="1">
    <location>
        <begin position="7"/>
        <end position="25"/>
    </location>
</feature>
<dbReference type="Proteomes" id="UP000009183">
    <property type="component" value="Chromosome 12"/>
</dbReference>
<accession>D7T073</accession>
<dbReference type="AlphaFoldDB" id="D7T073"/>
<dbReference type="PaxDb" id="29760-VIT_12s0034g00650.t01"/>
<evidence type="ECO:0000313" key="3">
    <source>
        <dbReference type="Proteomes" id="UP000009183"/>
    </source>
</evidence>
<dbReference type="InParanoid" id="D7T073"/>
<dbReference type="EMBL" id="FN595497">
    <property type="protein sequence ID" value="CBI23902.3"/>
    <property type="molecule type" value="Genomic_DNA"/>
</dbReference>
<gene>
    <name evidence="2" type="ordered locus">VIT_12s0034g00650</name>
</gene>